<dbReference type="InterPro" id="IPR036291">
    <property type="entry name" value="NAD(P)-bd_dom_sf"/>
</dbReference>
<protein>
    <submittedName>
        <fullName evidence="3">SDR family oxidoreductase</fullName>
    </submittedName>
</protein>
<dbReference type="RefSeq" id="WP_260997657.1">
    <property type="nucleotide sequence ID" value="NZ_CP054475.1"/>
</dbReference>
<comment type="similarity">
    <text evidence="1">Belongs to the short-chain dehydrogenases/reductases (SDR) family.</text>
</comment>
<dbReference type="EMBL" id="CP054475">
    <property type="protein sequence ID" value="UXD88974.1"/>
    <property type="molecule type" value="Genomic_DNA"/>
</dbReference>
<dbReference type="InterPro" id="IPR057326">
    <property type="entry name" value="KR_dom"/>
</dbReference>
<dbReference type="InterPro" id="IPR002347">
    <property type="entry name" value="SDR_fam"/>
</dbReference>
<sequence length="260" mass="27761">MNIANAVVAITGGAQGLGLAMACRLVARGARVALLDVNADKLNEALTHCAAAAQEHGYSTDCCAAYPCNVADEQQVENTFSAIVRDFGQLDALVNNAGVLRDGLLLKVRDGEVTERLSLSQWQTVIDVNLTAPFLCTRAAATQMVGQKRGGCIVNICSISMAGNMGQSNYSAAKAGLASMTVVWAKELARYNVRVCAIAPGFIATDMTAHMKPEALEKMTRQIPLQRMGEADDIAHTLQYLLENEYISGRIVEVDGGLRL</sequence>
<dbReference type="PANTHER" id="PTHR42760:SF135">
    <property type="entry name" value="BLL7886 PROTEIN"/>
    <property type="match status" value="1"/>
</dbReference>
<proteinExistence type="inferred from homology"/>
<dbReference type="Pfam" id="PF13561">
    <property type="entry name" value="adh_short_C2"/>
    <property type="match status" value="1"/>
</dbReference>
<gene>
    <name evidence="3" type="ORF">HUF19_16680</name>
</gene>
<name>A0ABY6AGJ5_9GAMM</name>
<feature type="domain" description="Ketoreductase" evidence="2">
    <location>
        <begin position="6"/>
        <end position="201"/>
    </location>
</feature>
<dbReference type="PANTHER" id="PTHR42760">
    <property type="entry name" value="SHORT-CHAIN DEHYDROGENASES/REDUCTASES FAMILY MEMBER"/>
    <property type="match status" value="1"/>
</dbReference>
<evidence type="ECO:0000313" key="4">
    <source>
        <dbReference type="Proteomes" id="UP001065322"/>
    </source>
</evidence>
<dbReference type="Proteomes" id="UP001065322">
    <property type="component" value="Chromosome"/>
</dbReference>
<dbReference type="PRINTS" id="PR00081">
    <property type="entry name" value="GDHRDH"/>
</dbReference>
<dbReference type="Gene3D" id="3.40.50.720">
    <property type="entry name" value="NAD(P)-binding Rossmann-like Domain"/>
    <property type="match status" value="1"/>
</dbReference>
<dbReference type="SUPFAM" id="SSF51735">
    <property type="entry name" value="NAD(P)-binding Rossmann-fold domains"/>
    <property type="match status" value="1"/>
</dbReference>
<accession>A0ABY6AGJ5</accession>
<evidence type="ECO:0000256" key="1">
    <source>
        <dbReference type="ARBA" id="ARBA00006484"/>
    </source>
</evidence>
<dbReference type="SMART" id="SM00822">
    <property type="entry name" value="PKS_KR"/>
    <property type="match status" value="1"/>
</dbReference>
<evidence type="ECO:0000259" key="2">
    <source>
        <dbReference type="SMART" id="SM00822"/>
    </source>
</evidence>
<dbReference type="NCBIfam" id="NF006072">
    <property type="entry name" value="PRK08217.1"/>
    <property type="match status" value="1"/>
</dbReference>
<dbReference type="PRINTS" id="PR00080">
    <property type="entry name" value="SDRFAMILY"/>
</dbReference>
<reference evidence="4" key="1">
    <citation type="submission" date="2020-06" db="EMBL/GenBank/DDBJ databases">
        <title>Thalassolituus marinus alknpb1M-1, a hydrocarbon-degrading bacterium isolated from the deep-sea overlying water using an in-situ strategy from the South China Sea basin.</title>
        <authorList>
            <person name="Dong C."/>
            <person name="Chen Y."/>
            <person name="Shao Z."/>
        </authorList>
    </citation>
    <scope>NUCLEOTIDE SEQUENCE [LARGE SCALE GENOMIC DNA]</scope>
    <source>
        <strain evidence="4">alknpb1M-1</strain>
    </source>
</reference>
<keyword evidence="4" id="KW-1185">Reference proteome</keyword>
<organism evidence="3 4">
    <name type="scientific">Thalassolituus hydrocarboniclasticus</name>
    <dbReference type="NCBI Taxonomy" id="2742796"/>
    <lineage>
        <taxon>Bacteria</taxon>
        <taxon>Pseudomonadati</taxon>
        <taxon>Pseudomonadota</taxon>
        <taxon>Gammaproteobacteria</taxon>
        <taxon>Oceanospirillales</taxon>
        <taxon>Oceanospirillaceae</taxon>
        <taxon>Thalassolituus</taxon>
    </lineage>
</organism>
<evidence type="ECO:0000313" key="3">
    <source>
        <dbReference type="EMBL" id="UXD88974.1"/>
    </source>
</evidence>